<dbReference type="InterPro" id="IPR035992">
    <property type="entry name" value="Ricin_B-like_lectins"/>
</dbReference>
<dbReference type="InterPro" id="IPR017853">
    <property type="entry name" value="GH"/>
</dbReference>
<dbReference type="RefSeq" id="WP_382374997.1">
    <property type="nucleotide sequence ID" value="NZ_JBHRZI010000015.1"/>
</dbReference>
<protein>
    <submittedName>
        <fullName evidence="1">Uncharacterized protein</fullName>
    </submittedName>
</protein>
<dbReference type="InterPro" id="IPR013785">
    <property type="entry name" value="Aldolase_TIM"/>
</dbReference>
<dbReference type="Gene3D" id="3.20.20.70">
    <property type="entry name" value="Aldolase class I"/>
    <property type="match status" value="1"/>
</dbReference>
<comment type="caution">
    <text evidence="1">The sequence shown here is derived from an EMBL/GenBank/DDBJ whole genome shotgun (WGS) entry which is preliminary data.</text>
</comment>
<gene>
    <name evidence="1" type="ORF">ACFOWZ_21250</name>
</gene>
<proteinExistence type="predicted"/>
<evidence type="ECO:0000313" key="1">
    <source>
        <dbReference type="EMBL" id="MFC3894010.1"/>
    </source>
</evidence>
<dbReference type="EMBL" id="JBHRZI010000015">
    <property type="protein sequence ID" value="MFC3894010.1"/>
    <property type="molecule type" value="Genomic_DNA"/>
</dbReference>
<dbReference type="SUPFAM" id="SSF50370">
    <property type="entry name" value="Ricin B-like lectins"/>
    <property type="match status" value="1"/>
</dbReference>
<name>A0ABV8BVD5_9PSEU</name>
<dbReference type="Proteomes" id="UP001595690">
    <property type="component" value="Unassembled WGS sequence"/>
</dbReference>
<sequence length="123" mass="13519">MPIRVQIGSVAVALFVLAVNDDGVRMCSPARFRRRQKTKVSFLRSRLIFDWGQDNVWAWGAGMDNSWRTTGDIAANYNSMLSTREQTNQQWLCNSAGSMIGVQSGQCLDITGASTADGVMGQL</sequence>
<reference evidence="2" key="1">
    <citation type="journal article" date="2019" name="Int. J. Syst. Evol. Microbiol.">
        <title>The Global Catalogue of Microorganisms (GCM) 10K type strain sequencing project: providing services to taxonomists for standard genome sequencing and annotation.</title>
        <authorList>
            <consortium name="The Broad Institute Genomics Platform"/>
            <consortium name="The Broad Institute Genome Sequencing Center for Infectious Disease"/>
            <person name="Wu L."/>
            <person name="Ma J."/>
        </authorList>
    </citation>
    <scope>NUCLEOTIDE SEQUENCE [LARGE SCALE GENOMIC DNA]</scope>
    <source>
        <strain evidence="2">CGMCC 4.7405</strain>
    </source>
</reference>
<accession>A0ABV8BVD5</accession>
<organism evidence="1 2">
    <name type="scientific">Lentzea rhizosphaerae</name>
    <dbReference type="NCBI Taxonomy" id="2041025"/>
    <lineage>
        <taxon>Bacteria</taxon>
        <taxon>Bacillati</taxon>
        <taxon>Actinomycetota</taxon>
        <taxon>Actinomycetes</taxon>
        <taxon>Pseudonocardiales</taxon>
        <taxon>Pseudonocardiaceae</taxon>
        <taxon>Lentzea</taxon>
    </lineage>
</organism>
<evidence type="ECO:0000313" key="2">
    <source>
        <dbReference type="Proteomes" id="UP001595690"/>
    </source>
</evidence>
<dbReference type="SUPFAM" id="SSF51445">
    <property type="entry name" value="(Trans)glycosidases"/>
    <property type="match status" value="1"/>
</dbReference>
<keyword evidence="2" id="KW-1185">Reference proteome</keyword>